<dbReference type="AlphaFoldDB" id="A0A0G1JLI6"/>
<organism evidence="2 3">
    <name type="scientific">Candidatus Collierbacteria bacterium GW2011_GWB1_44_6</name>
    <dbReference type="NCBI Taxonomy" id="1618384"/>
    <lineage>
        <taxon>Bacteria</taxon>
        <taxon>Candidatus Collieribacteriota</taxon>
    </lineage>
</organism>
<sequence length="168" mass="20151">MAKEETEIRDLSEKVLLEFEAYDRPHKVWTKEFYSSVIVIAFLVSVILYFIEGFMPVVVIWALVFMLWAMARTEPKMTKTAVTNWGLKSFEKTYRFEEMTNYWFETKWGTRLMRINLNGIPWHLVVVIDSKKEDEIKKIMAERVVYLEPEKTWLDRAIKWMGEKLPLE</sequence>
<comment type="caution">
    <text evidence="2">The sequence shown here is derived from an EMBL/GenBank/DDBJ whole genome shotgun (WGS) entry which is preliminary data.</text>
</comment>
<dbReference type="EMBL" id="LCJG01000038">
    <property type="protein sequence ID" value="KKT72411.1"/>
    <property type="molecule type" value="Genomic_DNA"/>
</dbReference>
<protein>
    <submittedName>
        <fullName evidence="2">Uncharacterized protein</fullName>
    </submittedName>
</protein>
<accession>A0A0G1JLI6</accession>
<keyword evidence="1" id="KW-1133">Transmembrane helix</keyword>
<feature type="transmembrane region" description="Helical" evidence="1">
    <location>
        <begin position="33"/>
        <end position="51"/>
    </location>
</feature>
<proteinExistence type="predicted"/>
<dbReference type="Proteomes" id="UP000034835">
    <property type="component" value="Unassembled WGS sequence"/>
</dbReference>
<reference evidence="2 3" key="1">
    <citation type="journal article" date="2015" name="Nature">
        <title>rRNA introns, odd ribosomes, and small enigmatic genomes across a large radiation of phyla.</title>
        <authorList>
            <person name="Brown C.T."/>
            <person name="Hug L.A."/>
            <person name="Thomas B.C."/>
            <person name="Sharon I."/>
            <person name="Castelle C.J."/>
            <person name="Singh A."/>
            <person name="Wilkins M.J."/>
            <person name="Williams K.H."/>
            <person name="Banfield J.F."/>
        </authorList>
    </citation>
    <scope>NUCLEOTIDE SEQUENCE [LARGE SCALE GENOMIC DNA]</scope>
</reference>
<keyword evidence="1" id="KW-0812">Transmembrane</keyword>
<keyword evidence="1" id="KW-0472">Membrane</keyword>
<name>A0A0G1JLI6_9BACT</name>
<evidence type="ECO:0000256" key="1">
    <source>
        <dbReference type="SAM" id="Phobius"/>
    </source>
</evidence>
<gene>
    <name evidence="2" type="ORF">UW68_C0038G0006</name>
</gene>
<evidence type="ECO:0000313" key="2">
    <source>
        <dbReference type="EMBL" id="KKT72411.1"/>
    </source>
</evidence>
<dbReference type="STRING" id="1618384.UW68_C0038G0006"/>
<feature type="transmembrane region" description="Helical" evidence="1">
    <location>
        <begin position="57"/>
        <end position="73"/>
    </location>
</feature>
<evidence type="ECO:0000313" key="3">
    <source>
        <dbReference type="Proteomes" id="UP000034835"/>
    </source>
</evidence>